<dbReference type="GO" id="GO:0015128">
    <property type="term" value="F:gluconate transmembrane transporter activity"/>
    <property type="evidence" value="ECO:0007669"/>
    <property type="project" value="InterPro"/>
</dbReference>
<dbReference type="EMBL" id="CYYA01000003">
    <property type="protein sequence ID" value="CUM82093.1"/>
    <property type="molecule type" value="Genomic_DNA"/>
</dbReference>
<evidence type="ECO:0000313" key="2">
    <source>
        <dbReference type="Proteomes" id="UP000095492"/>
    </source>
</evidence>
<reference evidence="1 2" key="1">
    <citation type="submission" date="2015-09" db="EMBL/GenBank/DDBJ databases">
        <authorList>
            <consortium name="Pathogen Informatics"/>
        </authorList>
    </citation>
    <scope>NUCLEOTIDE SEQUENCE [LARGE SCALE GENOMIC DNA]</scope>
    <source>
        <strain evidence="1 2">2789STDY5608891</strain>
    </source>
</reference>
<dbReference type="PANTHER" id="PTHR30354">
    <property type="entry name" value="GNT FAMILY GLUCONATE TRANSPORTER"/>
    <property type="match status" value="1"/>
</dbReference>
<sequence length="464" mass="48355">MALGIIGIVVALAIFLYGAYKNVSVLYLAPLCGVIVAVTNGLNANDAFTSLYVGAVEENAATGVWEIGGVCGMITAIFPTVFLGGLFGKVLADSGAAQSIASTLVNKFVMPVNNKEKQAKRAVLIMLLIECILTYGGVDGFVAIFATFPICMYMASRIGIPRRMVPAMLALSCGANSAPFVLSINNIICMSILQTSPGAAPIPGFISFIVIEVGVYFICSTFIIKEMRKGETFDYGNCEPIPDDNAKKLPHFALAMIPLVVVFLLFAIVQIASLALVSGIAAVIILMAPHFKDNEKKGFPAWAGNVLNSLNIGAANGASAIMTLTAAAGFAAVVQHTDAFNGFVGILFGMKASPLVIGIVLAIIVVAFTSSPPAALSIALPMVAAAYIWTANPILNPNALARCAAIAVSTFETLPVNGLILITTGLAQVKIKDAYLPMFLQTVIMTLVGTILCAVILTVAPGLA</sequence>
<dbReference type="PANTHER" id="PTHR30354:SF7">
    <property type="entry name" value="BLL7963 PROTEIN"/>
    <property type="match status" value="1"/>
</dbReference>
<dbReference type="STRING" id="39490.ERS852448_00639"/>
<dbReference type="OrthoDB" id="86125at2"/>
<accession>A0A173RVQ5</accession>
<dbReference type="AlphaFoldDB" id="A0A173RVQ5"/>
<proteinExistence type="predicted"/>
<evidence type="ECO:0000313" key="1">
    <source>
        <dbReference type="EMBL" id="CUM82093.1"/>
    </source>
</evidence>
<dbReference type="RefSeq" id="WP_055289333.1">
    <property type="nucleotide sequence ID" value="NZ_CAXUGT010000007.1"/>
</dbReference>
<gene>
    <name evidence="1" type="ORF">ERS852448_00639</name>
</gene>
<dbReference type="Proteomes" id="UP000095492">
    <property type="component" value="Unassembled WGS sequence"/>
</dbReference>
<organism evidence="1 2">
    <name type="scientific">Eubacterium ramulus</name>
    <dbReference type="NCBI Taxonomy" id="39490"/>
    <lineage>
        <taxon>Bacteria</taxon>
        <taxon>Bacillati</taxon>
        <taxon>Bacillota</taxon>
        <taxon>Clostridia</taxon>
        <taxon>Eubacteriales</taxon>
        <taxon>Eubacteriaceae</taxon>
        <taxon>Eubacterium</taxon>
    </lineage>
</organism>
<protein>
    <submittedName>
        <fullName evidence="1">H+/gluconate symporter and related permeases</fullName>
    </submittedName>
</protein>
<dbReference type="GO" id="GO:0005886">
    <property type="term" value="C:plasma membrane"/>
    <property type="evidence" value="ECO:0007669"/>
    <property type="project" value="TreeGrafter"/>
</dbReference>
<name>A0A173RVQ5_EUBRA</name>
<dbReference type="InterPro" id="IPR003474">
    <property type="entry name" value="Glcn_transporter"/>
</dbReference>
<dbReference type="GeneID" id="97392134"/>